<accession>A0ABN9W2M4</accession>
<evidence type="ECO:0000313" key="3">
    <source>
        <dbReference type="Proteomes" id="UP001189429"/>
    </source>
</evidence>
<dbReference type="EMBL" id="CAUYUJ010017892">
    <property type="protein sequence ID" value="CAK0878854.1"/>
    <property type="molecule type" value="Genomic_DNA"/>
</dbReference>
<feature type="compositionally biased region" description="Basic and acidic residues" evidence="1">
    <location>
        <begin position="56"/>
        <end position="67"/>
    </location>
</feature>
<organism evidence="2 3">
    <name type="scientific">Prorocentrum cordatum</name>
    <dbReference type="NCBI Taxonomy" id="2364126"/>
    <lineage>
        <taxon>Eukaryota</taxon>
        <taxon>Sar</taxon>
        <taxon>Alveolata</taxon>
        <taxon>Dinophyceae</taxon>
        <taxon>Prorocentrales</taxon>
        <taxon>Prorocentraceae</taxon>
        <taxon>Prorocentrum</taxon>
    </lineage>
</organism>
<dbReference type="Proteomes" id="UP001189429">
    <property type="component" value="Unassembled WGS sequence"/>
</dbReference>
<evidence type="ECO:0000313" key="2">
    <source>
        <dbReference type="EMBL" id="CAK0878854.1"/>
    </source>
</evidence>
<gene>
    <name evidence="2" type="ORF">PCOR1329_LOCUS62472</name>
</gene>
<comment type="caution">
    <text evidence="2">The sequence shown here is derived from an EMBL/GenBank/DDBJ whole genome shotgun (WGS) entry which is preliminary data.</text>
</comment>
<feature type="compositionally biased region" description="Low complexity" evidence="1">
    <location>
        <begin position="415"/>
        <end position="444"/>
    </location>
</feature>
<sequence>HGGAWDPSGGSLADPVAQSLYPPAKAQRHRGGGDGHPTDGQCPGSPGERASASAVPERRERRGREGEGAAGAAQAPTPQEPVALPRAADALEDLDPPTGARYTDALLAWLRDQAALPRVELAATVRAAGVLRRASALDADAEALIKERALGPLAAALAAEPAASSAAGGLAAPPPLPGGADLGPLTQDLLEALELDSGQLGERWLPAARAEVRRQGLLRRWALWDEEQGPGWIAWLGFHLSGGDGGAPWELSSEGEAFGSGEPALDDVACALLPPLARDATAGHAERLALLSLAARACERQAACRGAAQQQVEGVALLYPRLPAATAAARQFQRLFPGVRLCAAHGVGAPETLLARRPVEKLGWPAAEPSAPSAPRPPSSDPAGGCQEWGGKGSQKGLRAGTASTNGFRAHGHGRAAAAEAAPTDGATAGGCSDAEAAAAGHGR</sequence>
<feature type="region of interest" description="Disordered" evidence="1">
    <location>
        <begin position="1"/>
        <end position="81"/>
    </location>
</feature>
<protein>
    <submittedName>
        <fullName evidence="2">Uncharacterized protein</fullName>
    </submittedName>
</protein>
<reference evidence="2" key="1">
    <citation type="submission" date="2023-10" db="EMBL/GenBank/DDBJ databases">
        <authorList>
            <person name="Chen Y."/>
            <person name="Shah S."/>
            <person name="Dougan E. K."/>
            <person name="Thang M."/>
            <person name="Chan C."/>
        </authorList>
    </citation>
    <scope>NUCLEOTIDE SEQUENCE [LARGE SCALE GENOMIC DNA]</scope>
</reference>
<feature type="non-terminal residue" evidence="2">
    <location>
        <position position="444"/>
    </location>
</feature>
<feature type="region of interest" description="Disordered" evidence="1">
    <location>
        <begin position="364"/>
        <end position="444"/>
    </location>
</feature>
<name>A0ABN9W2M4_9DINO</name>
<feature type="non-terminal residue" evidence="2">
    <location>
        <position position="1"/>
    </location>
</feature>
<keyword evidence="3" id="KW-1185">Reference proteome</keyword>
<proteinExistence type="predicted"/>
<evidence type="ECO:0000256" key="1">
    <source>
        <dbReference type="SAM" id="MobiDB-lite"/>
    </source>
</evidence>